<gene>
    <name evidence="1" type="ORF">HJG59_008154</name>
</gene>
<dbReference type="AlphaFoldDB" id="A0A7J8FYL3"/>
<comment type="caution">
    <text evidence="1">The sequence shown here is derived from an EMBL/GenBank/DDBJ whole genome shotgun (WGS) entry which is preliminary data.</text>
</comment>
<dbReference type="EMBL" id="JACASF010000010">
    <property type="protein sequence ID" value="KAF6452807.1"/>
    <property type="molecule type" value="Genomic_DNA"/>
</dbReference>
<dbReference type="InParanoid" id="A0A7J8FYL3"/>
<proteinExistence type="predicted"/>
<evidence type="ECO:0000313" key="1">
    <source>
        <dbReference type="EMBL" id="KAF6452807.1"/>
    </source>
</evidence>
<sequence>MNCARMNSIYIKYTYIALYLGRALSLFSLSHFKNEVLLPLSVVQPSSSQLAKLCLRWLKTGNQGFWRVDRPPSRREGSPPTCPVPEAAGGEGGLFRVRVLVLFWVRLFLGRGRGVCADYSCLVRFVLLLFNIVSMPGRGSEKPLLLPK</sequence>
<evidence type="ECO:0000313" key="2">
    <source>
        <dbReference type="Proteomes" id="UP000550707"/>
    </source>
</evidence>
<name>A0A7J8FYL3_MOLMO</name>
<keyword evidence="2" id="KW-1185">Reference proteome</keyword>
<organism evidence="1 2">
    <name type="scientific">Molossus molossus</name>
    <name type="common">Pallas' mastiff bat</name>
    <name type="synonym">Vespertilio molossus</name>
    <dbReference type="NCBI Taxonomy" id="27622"/>
    <lineage>
        <taxon>Eukaryota</taxon>
        <taxon>Metazoa</taxon>
        <taxon>Chordata</taxon>
        <taxon>Craniata</taxon>
        <taxon>Vertebrata</taxon>
        <taxon>Euteleostomi</taxon>
        <taxon>Mammalia</taxon>
        <taxon>Eutheria</taxon>
        <taxon>Laurasiatheria</taxon>
        <taxon>Chiroptera</taxon>
        <taxon>Yangochiroptera</taxon>
        <taxon>Molossidae</taxon>
        <taxon>Molossus</taxon>
    </lineage>
</organism>
<protein>
    <submittedName>
        <fullName evidence="1">Uncharacterized protein</fullName>
    </submittedName>
</protein>
<reference evidence="1 2" key="1">
    <citation type="journal article" date="2020" name="Nature">
        <title>Six reference-quality genomes reveal evolution of bat adaptations.</title>
        <authorList>
            <person name="Jebb D."/>
            <person name="Huang Z."/>
            <person name="Pippel M."/>
            <person name="Hughes G.M."/>
            <person name="Lavrichenko K."/>
            <person name="Devanna P."/>
            <person name="Winkler S."/>
            <person name="Jermiin L.S."/>
            <person name="Skirmuntt E.C."/>
            <person name="Katzourakis A."/>
            <person name="Burkitt-Gray L."/>
            <person name="Ray D.A."/>
            <person name="Sullivan K.A.M."/>
            <person name="Roscito J.G."/>
            <person name="Kirilenko B.M."/>
            <person name="Davalos L.M."/>
            <person name="Corthals A.P."/>
            <person name="Power M.L."/>
            <person name="Jones G."/>
            <person name="Ransome R.D."/>
            <person name="Dechmann D.K.N."/>
            <person name="Locatelli A.G."/>
            <person name="Puechmaille S.J."/>
            <person name="Fedrigo O."/>
            <person name="Jarvis E.D."/>
            <person name="Hiller M."/>
            <person name="Vernes S.C."/>
            <person name="Myers E.W."/>
            <person name="Teeling E.C."/>
        </authorList>
    </citation>
    <scope>NUCLEOTIDE SEQUENCE [LARGE SCALE GENOMIC DNA]</scope>
    <source>
        <strain evidence="1">MMolMol1</strain>
        <tissue evidence="1">Muscle</tissue>
    </source>
</reference>
<dbReference type="Proteomes" id="UP000550707">
    <property type="component" value="Unassembled WGS sequence"/>
</dbReference>
<accession>A0A7J8FYL3</accession>